<dbReference type="RefSeq" id="WP_070048092.1">
    <property type="nucleotide sequence ID" value="NZ_CBCSDO010000001.1"/>
</dbReference>
<organism evidence="2 3">
    <name type="scientific">Rheinheimera salexigens</name>
    <dbReference type="NCBI Taxonomy" id="1628148"/>
    <lineage>
        <taxon>Bacteria</taxon>
        <taxon>Pseudomonadati</taxon>
        <taxon>Pseudomonadota</taxon>
        <taxon>Gammaproteobacteria</taxon>
        <taxon>Chromatiales</taxon>
        <taxon>Chromatiaceae</taxon>
        <taxon>Rheinheimera</taxon>
    </lineage>
</organism>
<protein>
    <submittedName>
        <fullName evidence="2">Uncharacterized protein</fullName>
    </submittedName>
</protein>
<dbReference type="EMBL" id="MKEK01000001">
    <property type="protein sequence ID" value="OEY68525.1"/>
    <property type="molecule type" value="Genomic_DNA"/>
</dbReference>
<dbReference type="AlphaFoldDB" id="A0A1E7Q2X6"/>
<name>A0A1E7Q2X6_9GAMM</name>
<gene>
    <name evidence="2" type="ORF">BI198_02275</name>
</gene>
<evidence type="ECO:0000313" key="2">
    <source>
        <dbReference type="EMBL" id="OEY68525.1"/>
    </source>
</evidence>
<dbReference type="Proteomes" id="UP000242258">
    <property type="component" value="Unassembled WGS sequence"/>
</dbReference>
<dbReference type="STRING" id="1628148.BI198_02275"/>
<evidence type="ECO:0000256" key="1">
    <source>
        <dbReference type="SAM" id="MobiDB-lite"/>
    </source>
</evidence>
<feature type="region of interest" description="Disordered" evidence="1">
    <location>
        <begin position="43"/>
        <end position="62"/>
    </location>
</feature>
<keyword evidence="3" id="KW-1185">Reference proteome</keyword>
<evidence type="ECO:0000313" key="3">
    <source>
        <dbReference type="Proteomes" id="UP000242258"/>
    </source>
</evidence>
<feature type="compositionally biased region" description="Acidic residues" evidence="1">
    <location>
        <begin position="49"/>
        <end position="62"/>
    </location>
</feature>
<comment type="caution">
    <text evidence="2">The sequence shown here is derived from an EMBL/GenBank/DDBJ whole genome shotgun (WGS) entry which is preliminary data.</text>
</comment>
<accession>A0A1E7Q2X6</accession>
<sequence length="62" mass="6875">MTDNTDDLITIDNQADDPLAAIKAMRLAQLAVCRLKTAEEMQAMAEQSTMDEDDINTDENKS</sequence>
<dbReference type="OrthoDB" id="6402855at2"/>
<reference evidence="3" key="1">
    <citation type="submission" date="2016-09" db="EMBL/GenBank/DDBJ databases">
        <authorList>
            <person name="Wan X."/>
            <person name="Hou S."/>
        </authorList>
    </citation>
    <scope>NUCLEOTIDE SEQUENCE [LARGE SCALE GENOMIC DNA]</scope>
    <source>
        <strain evidence="3">KH87</strain>
    </source>
</reference>
<proteinExistence type="predicted"/>